<accession>A0ABU6Y511</accession>
<reference evidence="1 2" key="1">
    <citation type="journal article" date="2023" name="Plants (Basel)">
        <title>Bridging the Gap: Combining Genomics and Transcriptomics Approaches to Understand Stylosanthes scabra, an Orphan Legume from the Brazilian Caatinga.</title>
        <authorList>
            <person name="Ferreira-Neto J.R.C."/>
            <person name="da Silva M.D."/>
            <person name="Binneck E."/>
            <person name="de Melo N.F."/>
            <person name="da Silva R.H."/>
            <person name="de Melo A.L.T.M."/>
            <person name="Pandolfi V."/>
            <person name="Bustamante F.O."/>
            <person name="Brasileiro-Vidal A.C."/>
            <person name="Benko-Iseppon A.M."/>
        </authorList>
    </citation>
    <scope>NUCLEOTIDE SEQUENCE [LARGE SCALE GENOMIC DNA]</scope>
    <source>
        <tissue evidence="1">Leaves</tissue>
    </source>
</reference>
<name>A0ABU6Y511_9FABA</name>
<dbReference type="Proteomes" id="UP001341840">
    <property type="component" value="Unassembled WGS sequence"/>
</dbReference>
<sequence length="111" mass="12981">MRRSNLDPDLLLFDLKIRLGPTTCKTPTKNNRSTQAQVLKKFKLDKGYRHREDVDKGRKIRDFPGCSFSSPHRFYYFISYFTIQRDIVITLMETSPPTVPIPDIPDPLFFA</sequence>
<comment type="caution">
    <text evidence="1">The sequence shown here is derived from an EMBL/GenBank/DDBJ whole genome shotgun (WGS) entry which is preliminary data.</text>
</comment>
<organism evidence="1 2">
    <name type="scientific">Stylosanthes scabra</name>
    <dbReference type="NCBI Taxonomy" id="79078"/>
    <lineage>
        <taxon>Eukaryota</taxon>
        <taxon>Viridiplantae</taxon>
        <taxon>Streptophyta</taxon>
        <taxon>Embryophyta</taxon>
        <taxon>Tracheophyta</taxon>
        <taxon>Spermatophyta</taxon>
        <taxon>Magnoliopsida</taxon>
        <taxon>eudicotyledons</taxon>
        <taxon>Gunneridae</taxon>
        <taxon>Pentapetalae</taxon>
        <taxon>rosids</taxon>
        <taxon>fabids</taxon>
        <taxon>Fabales</taxon>
        <taxon>Fabaceae</taxon>
        <taxon>Papilionoideae</taxon>
        <taxon>50 kb inversion clade</taxon>
        <taxon>dalbergioids sensu lato</taxon>
        <taxon>Dalbergieae</taxon>
        <taxon>Pterocarpus clade</taxon>
        <taxon>Stylosanthes</taxon>
    </lineage>
</organism>
<protein>
    <submittedName>
        <fullName evidence="1">Uncharacterized protein</fullName>
    </submittedName>
</protein>
<keyword evidence="2" id="KW-1185">Reference proteome</keyword>
<proteinExistence type="predicted"/>
<evidence type="ECO:0000313" key="2">
    <source>
        <dbReference type="Proteomes" id="UP001341840"/>
    </source>
</evidence>
<evidence type="ECO:0000313" key="1">
    <source>
        <dbReference type="EMBL" id="MED6204855.1"/>
    </source>
</evidence>
<gene>
    <name evidence="1" type="ORF">PIB30_012626</name>
</gene>
<dbReference type="EMBL" id="JASCZI010241687">
    <property type="protein sequence ID" value="MED6204855.1"/>
    <property type="molecule type" value="Genomic_DNA"/>
</dbReference>